<comment type="catalytic activity">
    <reaction evidence="10">
        <text>an acyl-CoA + a 1,2-diacyl-sn-glycerol = a triacyl-sn-glycerol + CoA</text>
        <dbReference type="Rhea" id="RHEA:10868"/>
        <dbReference type="ChEBI" id="CHEBI:17815"/>
        <dbReference type="ChEBI" id="CHEBI:57287"/>
        <dbReference type="ChEBI" id="CHEBI:58342"/>
        <dbReference type="ChEBI" id="CHEBI:64615"/>
        <dbReference type="EC" id="2.3.1.20"/>
    </reaction>
</comment>
<dbReference type="GO" id="GO:0006071">
    <property type="term" value="P:glycerol metabolic process"/>
    <property type="evidence" value="ECO:0007669"/>
    <property type="project" value="UniProtKB-KW"/>
</dbReference>
<dbReference type="UniPathway" id="UPA00282"/>
<dbReference type="GO" id="GO:0051701">
    <property type="term" value="P:biological process involved in interaction with host"/>
    <property type="evidence" value="ECO:0007669"/>
    <property type="project" value="TreeGrafter"/>
</dbReference>
<organism evidence="14 15">
    <name type="scientific">Pseudonocardia hierapolitana</name>
    <dbReference type="NCBI Taxonomy" id="1128676"/>
    <lineage>
        <taxon>Bacteria</taxon>
        <taxon>Bacillati</taxon>
        <taxon>Actinomycetota</taxon>
        <taxon>Actinomycetes</taxon>
        <taxon>Pseudonocardiales</taxon>
        <taxon>Pseudonocardiaceae</taxon>
        <taxon>Pseudonocardia</taxon>
    </lineage>
</organism>
<evidence type="ECO:0000256" key="10">
    <source>
        <dbReference type="ARBA" id="ARBA00048109"/>
    </source>
</evidence>
<dbReference type="AlphaFoldDB" id="A0A561T571"/>
<dbReference type="PANTHER" id="PTHR31650">
    <property type="entry name" value="O-ACYLTRANSFERASE (WSD1-LIKE) FAMILY PROTEIN"/>
    <property type="match status" value="1"/>
</dbReference>
<keyword evidence="6 14" id="KW-0808">Transferase</keyword>
<dbReference type="InterPro" id="IPR045034">
    <property type="entry name" value="O-acyltransferase_WSD1-like"/>
</dbReference>
<sequence>MSGDDLELHWLRLADLANLWAESSDAPSHIALLGEFDAAPLRGVACRLDVERVRADLARRVRRAPELGRRIHWTRSGEGRPVWVSDPAFDPLDHIGATTLPTGADSAAWSADRIVRRLDPARPLWRIEIVDALPDGRFGLLIVLHHVVADGLTGVAIVGRLLDAFPDATVDATPAPSAGPALTHRALVTDARRTRRRAVAAALRGVPRLPAALRRTARQVRDAAGDIRETAPATSLPRRVGTGRRLAVARFPLAELRAGGRAVGATVNDVLLSAVSTGLRELLLARGKSVDGLTLRASMPVGATGAGQTAAMLLLGLPVGDPDPRQRLVTITATTTRLKARQRAGGGDVFDVLHLPEPLARAAVRWMRRHAARHINLFVTNVPGPPQPLWLAGARLLEALPVAPLAADIPVAIAALSYAGTLTVAVNANAGVSDIDVLAEGIECALAWSAEVTGHPELTSPSRPARTFDPFRSPRQGGSSRVGWTERGQQ</sequence>
<evidence type="ECO:0000256" key="3">
    <source>
        <dbReference type="ARBA" id="ARBA00009587"/>
    </source>
</evidence>
<dbReference type="EMBL" id="VIWU01000001">
    <property type="protein sequence ID" value="TWF82261.1"/>
    <property type="molecule type" value="Genomic_DNA"/>
</dbReference>
<evidence type="ECO:0000256" key="9">
    <source>
        <dbReference type="ARBA" id="ARBA00023315"/>
    </source>
</evidence>
<reference evidence="14 15" key="1">
    <citation type="submission" date="2019-06" db="EMBL/GenBank/DDBJ databases">
        <title>Sequencing the genomes of 1000 actinobacteria strains.</title>
        <authorList>
            <person name="Klenk H.-P."/>
        </authorList>
    </citation>
    <scope>NUCLEOTIDE SEQUENCE [LARGE SCALE GENOMIC DNA]</scope>
    <source>
        <strain evidence="14 15">DSM 45671</strain>
    </source>
</reference>
<evidence type="ECO:0000313" key="14">
    <source>
        <dbReference type="EMBL" id="TWF82261.1"/>
    </source>
</evidence>
<comment type="similarity">
    <text evidence="3">Belongs to the long-chain O-acyltransferase family.</text>
</comment>
<dbReference type="OrthoDB" id="9810950at2"/>
<dbReference type="GO" id="GO:0019432">
    <property type="term" value="P:triglyceride biosynthetic process"/>
    <property type="evidence" value="ECO:0007669"/>
    <property type="project" value="UniProtKB-UniPathway"/>
</dbReference>
<keyword evidence="8" id="KW-0443">Lipid metabolism</keyword>
<feature type="domain" description="O-acyltransferase WSD1-like N-terminal" evidence="12">
    <location>
        <begin position="14"/>
        <end position="270"/>
    </location>
</feature>
<proteinExistence type="inferred from homology"/>
<evidence type="ECO:0000256" key="11">
    <source>
        <dbReference type="SAM" id="MobiDB-lite"/>
    </source>
</evidence>
<feature type="region of interest" description="Disordered" evidence="11">
    <location>
        <begin position="455"/>
        <end position="490"/>
    </location>
</feature>
<evidence type="ECO:0000259" key="13">
    <source>
        <dbReference type="Pfam" id="PF06974"/>
    </source>
</evidence>
<evidence type="ECO:0000256" key="8">
    <source>
        <dbReference type="ARBA" id="ARBA00023098"/>
    </source>
</evidence>
<comment type="caution">
    <text evidence="14">The sequence shown here is derived from an EMBL/GenBank/DDBJ whole genome shotgun (WGS) entry which is preliminary data.</text>
</comment>
<evidence type="ECO:0000256" key="7">
    <source>
        <dbReference type="ARBA" id="ARBA00022798"/>
    </source>
</evidence>
<keyword evidence="9 14" id="KW-0012">Acyltransferase</keyword>
<evidence type="ECO:0000256" key="6">
    <source>
        <dbReference type="ARBA" id="ARBA00022679"/>
    </source>
</evidence>
<dbReference type="Pfam" id="PF03007">
    <property type="entry name" value="WS_DGAT_cat"/>
    <property type="match status" value="1"/>
</dbReference>
<comment type="pathway">
    <text evidence="1">Glycerolipid metabolism; triacylglycerol biosynthesis.</text>
</comment>
<accession>A0A561T571</accession>
<dbReference type="GO" id="GO:0001666">
    <property type="term" value="P:response to hypoxia"/>
    <property type="evidence" value="ECO:0007669"/>
    <property type="project" value="TreeGrafter"/>
</dbReference>
<dbReference type="InterPro" id="IPR004255">
    <property type="entry name" value="O-acyltransferase_WSD1_N"/>
</dbReference>
<dbReference type="EC" id="2.3.1.20" evidence="4"/>
<protein>
    <recommendedName>
        <fullName evidence="4">diacylglycerol O-acyltransferase</fullName>
        <ecNumber evidence="4">2.3.1.20</ecNumber>
    </recommendedName>
</protein>
<dbReference type="Pfam" id="PF06974">
    <property type="entry name" value="WS_DGAT_C"/>
    <property type="match status" value="1"/>
</dbReference>
<name>A0A561T571_9PSEU</name>
<dbReference type="SUPFAM" id="SSF52777">
    <property type="entry name" value="CoA-dependent acyltransferases"/>
    <property type="match status" value="1"/>
</dbReference>
<dbReference type="InterPro" id="IPR009721">
    <property type="entry name" value="O-acyltransferase_WSD1_C"/>
</dbReference>
<evidence type="ECO:0000256" key="5">
    <source>
        <dbReference type="ARBA" id="ARBA00022516"/>
    </source>
</evidence>
<dbReference type="RefSeq" id="WP_147260606.1">
    <property type="nucleotide sequence ID" value="NZ_VIWU01000001.1"/>
</dbReference>
<evidence type="ECO:0000256" key="2">
    <source>
        <dbReference type="ARBA" id="ARBA00005189"/>
    </source>
</evidence>
<gene>
    <name evidence="14" type="ORF">FHX44_118206</name>
</gene>
<dbReference type="PANTHER" id="PTHR31650:SF1">
    <property type="entry name" value="WAX ESTER SYNTHASE_DIACYLGLYCEROL ACYLTRANSFERASE 4-RELATED"/>
    <property type="match status" value="1"/>
</dbReference>
<evidence type="ECO:0000256" key="4">
    <source>
        <dbReference type="ARBA" id="ARBA00013244"/>
    </source>
</evidence>
<dbReference type="Proteomes" id="UP000321261">
    <property type="component" value="Unassembled WGS sequence"/>
</dbReference>
<dbReference type="InterPro" id="IPR023213">
    <property type="entry name" value="CAT-like_dom_sf"/>
</dbReference>
<keyword evidence="15" id="KW-1185">Reference proteome</keyword>
<feature type="domain" description="O-acyltransferase WSD1 C-terminal" evidence="13">
    <location>
        <begin position="309"/>
        <end position="446"/>
    </location>
</feature>
<keyword evidence="5" id="KW-0444">Lipid biosynthesis</keyword>
<evidence type="ECO:0000313" key="15">
    <source>
        <dbReference type="Proteomes" id="UP000321261"/>
    </source>
</evidence>
<dbReference type="GO" id="GO:0005886">
    <property type="term" value="C:plasma membrane"/>
    <property type="evidence" value="ECO:0007669"/>
    <property type="project" value="TreeGrafter"/>
</dbReference>
<keyword evidence="7" id="KW-0319">Glycerol metabolism</keyword>
<comment type="pathway">
    <text evidence="2">Lipid metabolism.</text>
</comment>
<dbReference type="GO" id="GO:0004144">
    <property type="term" value="F:diacylglycerol O-acyltransferase activity"/>
    <property type="evidence" value="ECO:0007669"/>
    <property type="project" value="UniProtKB-EC"/>
</dbReference>
<dbReference type="GO" id="GO:0071731">
    <property type="term" value="P:response to nitric oxide"/>
    <property type="evidence" value="ECO:0007669"/>
    <property type="project" value="TreeGrafter"/>
</dbReference>
<dbReference type="Gene3D" id="3.30.559.10">
    <property type="entry name" value="Chloramphenicol acetyltransferase-like domain"/>
    <property type="match status" value="1"/>
</dbReference>
<evidence type="ECO:0000259" key="12">
    <source>
        <dbReference type="Pfam" id="PF03007"/>
    </source>
</evidence>
<evidence type="ECO:0000256" key="1">
    <source>
        <dbReference type="ARBA" id="ARBA00004771"/>
    </source>
</evidence>